<gene>
    <name evidence="3" type="ORF">ACFOSH_14230</name>
</gene>
<dbReference type="EMBL" id="JBHRWK010000019">
    <property type="protein sequence ID" value="MFC3450594.1"/>
    <property type="molecule type" value="Genomic_DNA"/>
</dbReference>
<dbReference type="PANTHER" id="PTHR43329">
    <property type="entry name" value="EPOXIDE HYDROLASE"/>
    <property type="match status" value="1"/>
</dbReference>
<dbReference type="InterPro" id="IPR000073">
    <property type="entry name" value="AB_hydrolase_1"/>
</dbReference>
<dbReference type="PRINTS" id="PR00412">
    <property type="entry name" value="EPOXHYDRLASE"/>
</dbReference>
<keyword evidence="1 3" id="KW-0378">Hydrolase</keyword>
<reference evidence="4" key="1">
    <citation type="journal article" date="2019" name="Int. J. Syst. Evol. Microbiol.">
        <title>The Global Catalogue of Microorganisms (GCM) 10K type strain sequencing project: providing services to taxonomists for standard genome sequencing and annotation.</title>
        <authorList>
            <consortium name="The Broad Institute Genomics Platform"/>
            <consortium name="The Broad Institute Genome Sequencing Center for Infectious Disease"/>
            <person name="Wu L."/>
            <person name="Ma J."/>
        </authorList>
    </citation>
    <scope>NUCLEOTIDE SEQUENCE [LARGE SCALE GENOMIC DNA]</scope>
    <source>
        <strain evidence="4">CGMCC 4.7676</strain>
    </source>
</reference>
<comment type="caution">
    <text evidence="3">The sequence shown here is derived from an EMBL/GenBank/DDBJ whole genome shotgun (WGS) entry which is preliminary data.</text>
</comment>
<proteinExistence type="predicted"/>
<dbReference type="InterPro" id="IPR029058">
    <property type="entry name" value="AB_hydrolase_fold"/>
</dbReference>
<dbReference type="Gene3D" id="3.40.50.1820">
    <property type="entry name" value="alpha/beta hydrolase"/>
    <property type="match status" value="1"/>
</dbReference>
<keyword evidence="4" id="KW-1185">Reference proteome</keyword>
<evidence type="ECO:0000256" key="1">
    <source>
        <dbReference type="ARBA" id="ARBA00022801"/>
    </source>
</evidence>
<dbReference type="SUPFAM" id="SSF53474">
    <property type="entry name" value="alpha/beta-Hydrolases"/>
    <property type="match status" value="1"/>
</dbReference>
<feature type="domain" description="AB hydrolase-1" evidence="2">
    <location>
        <begin position="32"/>
        <end position="268"/>
    </location>
</feature>
<dbReference type="RefSeq" id="WP_378239318.1">
    <property type="nucleotide sequence ID" value="NZ_JBHRWK010000019.1"/>
</dbReference>
<evidence type="ECO:0000259" key="2">
    <source>
        <dbReference type="Pfam" id="PF00561"/>
    </source>
</evidence>
<dbReference type="Pfam" id="PF00561">
    <property type="entry name" value="Abhydrolase_1"/>
    <property type="match status" value="1"/>
</dbReference>
<dbReference type="Proteomes" id="UP001595645">
    <property type="component" value="Unassembled WGS sequence"/>
</dbReference>
<evidence type="ECO:0000313" key="4">
    <source>
        <dbReference type="Proteomes" id="UP001595645"/>
    </source>
</evidence>
<dbReference type="GO" id="GO:0016787">
    <property type="term" value="F:hydrolase activity"/>
    <property type="evidence" value="ECO:0007669"/>
    <property type="project" value="UniProtKB-KW"/>
</dbReference>
<evidence type="ECO:0000313" key="3">
    <source>
        <dbReference type="EMBL" id="MFC3450594.1"/>
    </source>
</evidence>
<name>A0ABV7NUX8_9PSEU</name>
<accession>A0ABV7NUX8</accession>
<dbReference type="InterPro" id="IPR000639">
    <property type="entry name" value="Epox_hydrolase-like"/>
</dbReference>
<organism evidence="3 4">
    <name type="scientific">Amycolatopsis speibonae</name>
    <dbReference type="NCBI Taxonomy" id="1450224"/>
    <lineage>
        <taxon>Bacteria</taxon>
        <taxon>Bacillati</taxon>
        <taxon>Actinomycetota</taxon>
        <taxon>Actinomycetes</taxon>
        <taxon>Pseudonocardiales</taxon>
        <taxon>Pseudonocardiaceae</taxon>
        <taxon>Amycolatopsis</taxon>
    </lineage>
</organism>
<sequence length="287" mass="32605">MRPFPEVAGVRHRFVDVAGLRLHVAEAGTGTPVLMLHSFPQHWYAWRQVLPGLAEHHRVLCPDFRGAGWSDSPKTGYDTQTRVDDLIGLLDALGLERVSLVSHGWGAWTGFFLCLRAPERIENHLALNMTHPWPDRAAIRAQAWRFWHTALWEYPLLGSAVLRHWPGLTGLLLRRWGAADDAIAEFTEDSRLPAHARAGQALNWQFVVHDLRRLRRYRELRLNVPTEILVGGRDVLVPQAFLRGGERYADNLRVRVLEDCGHLIPEQRPDAVVSAALALFADIRGRY</sequence>
<protein>
    <submittedName>
        <fullName evidence="3">Alpha/beta fold hydrolase</fullName>
    </submittedName>
</protein>